<feature type="region of interest" description="Disordered" evidence="1">
    <location>
        <begin position="434"/>
        <end position="453"/>
    </location>
</feature>
<dbReference type="EMBL" id="JABBWM010000075">
    <property type="protein sequence ID" value="KAG2095266.1"/>
    <property type="molecule type" value="Genomic_DNA"/>
</dbReference>
<dbReference type="AlphaFoldDB" id="A0A9P7EWI5"/>
<dbReference type="OrthoDB" id="2678560at2759"/>
<comment type="caution">
    <text evidence="2">The sequence shown here is derived from an EMBL/GenBank/DDBJ whole genome shotgun (WGS) entry which is preliminary data.</text>
</comment>
<evidence type="ECO:0000313" key="2">
    <source>
        <dbReference type="EMBL" id="KAG2095266.1"/>
    </source>
</evidence>
<protein>
    <recommendedName>
        <fullName evidence="4">Retrotransposon gag domain-containing protein</fullName>
    </recommendedName>
</protein>
<sequence length="764" mass="84536">MTTIPAVVPQPSFYGDYEKEEEPTNWIRKYQLSLPPSYSDVEKISCFKLQCAAASPAEEWFANLPSTDKTTWTNFLAAFKVRWPPPAHAKLTVAQKKERLKSVVLKEEEIGVMIEKDRGRDWGHVKWAKQVAQMALGFGDTQCHFLDVVLENTPEVLRDFLADHYAMWADFEADVAKTLVSQLIRAKQRVVNDRKLREDVDKLQTQTSNSRKAPAPSPQNAQSSFPLPPVYRYGPRTRSTRQRQSPERTFSTAIEVDTHKPHQEEEDPQVQIAYERLHNTQSYHTTQTLKQGGKLTPSKSKTGALNTALEAAPNMMRPYPLKPGTSPLGSRECFNCGLATTPSHQAHECQNTPIPMQEGCWREMHPVHNSHDASTSPDNNAAVLSLVLHTSTMAIRTARHVWKCVRAATVGELPAARTQNLQVEDTETMVVSDPVQIPHNEPPSPDTTNCSISVPSTVPASPWLSSFESSLVSTPAPPSPVELSAPVEDDQVTDDEFVVPTLEIEVVSPQIAASITPNSDSLSISDSLDPSSTFSSTFSVPPLPSSTELGSVGELSNPTPTTTILDTSDTASSLDFVTDFSLSDTFIVEMTDTADCYPSVIKPEIVNLYNTSNDSEEVTESAPFTTQDNSRQSTAHTEHYVFEVGSHITTDQLDARIEYLAKAGAHVVQANQRPFVSPVTEQSSPSPCSPVIFTAANVNIETSDKPIWPVFDQHEHETLGEVPEFLNTSFQTNVYSRHANPFNPKRVAEIMRMIKIGDDLSEEQ</sequence>
<evidence type="ECO:0008006" key="4">
    <source>
        <dbReference type="Google" id="ProtNLM"/>
    </source>
</evidence>
<organism evidence="2 3">
    <name type="scientific">Suillus discolor</name>
    <dbReference type="NCBI Taxonomy" id="1912936"/>
    <lineage>
        <taxon>Eukaryota</taxon>
        <taxon>Fungi</taxon>
        <taxon>Dikarya</taxon>
        <taxon>Basidiomycota</taxon>
        <taxon>Agaricomycotina</taxon>
        <taxon>Agaricomycetes</taxon>
        <taxon>Agaricomycetidae</taxon>
        <taxon>Boletales</taxon>
        <taxon>Suillineae</taxon>
        <taxon>Suillaceae</taxon>
        <taxon>Suillus</taxon>
    </lineage>
</organism>
<feature type="region of interest" description="Disordered" evidence="1">
    <location>
        <begin position="533"/>
        <end position="561"/>
    </location>
</feature>
<dbReference type="RefSeq" id="XP_041287781.1">
    <property type="nucleotide sequence ID" value="XM_041434167.1"/>
</dbReference>
<reference evidence="2" key="1">
    <citation type="journal article" date="2020" name="New Phytol.">
        <title>Comparative genomics reveals dynamic genome evolution in host specialist ectomycorrhizal fungi.</title>
        <authorList>
            <person name="Lofgren L.A."/>
            <person name="Nguyen N.H."/>
            <person name="Vilgalys R."/>
            <person name="Ruytinx J."/>
            <person name="Liao H.L."/>
            <person name="Branco S."/>
            <person name="Kuo A."/>
            <person name="LaButti K."/>
            <person name="Lipzen A."/>
            <person name="Andreopoulos W."/>
            <person name="Pangilinan J."/>
            <person name="Riley R."/>
            <person name="Hundley H."/>
            <person name="Na H."/>
            <person name="Barry K."/>
            <person name="Grigoriev I.V."/>
            <person name="Stajich J.E."/>
            <person name="Kennedy P.G."/>
        </authorList>
    </citation>
    <scope>NUCLEOTIDE SEQUENCE</scope>
    <source>
        <strain evidence="2">FC423</strain>
    </source>
</reference>
<gene>
    <name evidence="2" type="ORF">F5147DRAFT_656917</name>
</gene>
<feature type="region of interest" description="Disordered" evidence="1">
    <location>
        <begin position="197"/>
        <end position="252"/>
    </location>
</feature>
<proteinExistence type="predicted"/>
<evidence type="ECO:0000313" key="3">
    <source>
        <dbReference type="Proteomes" id="UP000823399"/>
    </source>
</evidence>
<name>A0A9P7EWI5_9AGAM</name>
<dbReference type="Proteomes" id="UP000823399">
    <property type="component" value="Unassembled WGS sequence"/>
</dbReference>
<accession>A0A9P7EWI5</accession>
<dbReference type="GeneID" id="64696426"/>
<keyword evidence="3" id="KW-1185">Reference proteome</keyword>
<evidence type="ECO:0000256" key="1">
    <source>
        <dbReference type="SAM" id="MobiDB-lite"/>
    </source>
</evidence>